<evidence type="ECO:0000313" key="2">
    <source>
        <dbReference type="Proteomes" id="UP000790096"/>
    </source>
</evidence>
<reference evidence="1 2" key="1">
    <citation type="submission" date="2020-04" db="EMBL/GenBank/DDBJ databases">
        <title>Genome sequencing of Rosenbergiella species.</title>
        <authorList>
            <person name="Alvarez-Perez S."/>
            <person name="Lievens B."/>
        </authorList>
    </citation>
    <scope>NUCLEOTIDE SEQUENCE [LARGE SCALE GENOMIC DNA]</scope>
    <source>
        <strain evidence="1 2">S61</strain>
    </source>
</reference>
<name>A0ABS5SYF3_9GAMM</name>
<proteinExistence type="predicted"/>
<comment type="caution">
    <text evidence="1">The sequence shown here is derived from an EMBL/GenBank/DDBJ whole genome shotgun (WGS) entry which is preliminary data.</text>
</comment>
<organism evidence="1 2">
    <name type="scientific">Rosenbergiella gaditana</name>
    <dbReference type="NCBI Taxonomy" id="2726987"/>
    <lineage>
        <taxon>Bacteria</taxon>
        <taxon>Pseudomonadati</taxon>
        <taxon>Pseudomonadota</taxon>
        <taxon>Gammaproteobacteria</taxon>
        <taxon>Enterobacterales</taxon>
        <taxon>Erwiniaceae</taxon>
        <taxon>Rosenbergiella</taxon>
    </lineage>
</organism>
<dbReference type="EMBL" id="JABBFR010000017">
    <property type="protein sequence ID" value="MBT0725135.1"/>
    <property type="molecule type" value="Genomic_DNA"/>
</dbReference>
<accession>A0ABS5SYF3</accession>
<dbReference type="InterPro" id="IPR010557">
    <property type="entry name" value="DUF1133"/>
</dbReference>
<keyword evidence="2" id="KW-1185">Reference proteome</keyword>
<gene>
    <name evidence="1" type="ORF">HH682_12055</name>
</gene>
<evidence type="ECO:0000313" key="1">
    <source>
        <dbReference type="EMBL" id="MBT0725135.1"/>
    </source>
</evidence>
<dbReference type="RefSeq" id="WP_214237790.1">
    <property type="nucleotide sequence ID" value="NZ_JABBFR010000017.1"/>
</dbReference>
<protein>
    <submittedName>
        <fullName evidence="1">DUF1133 family protein</fullName>
    </submittedName>
</protein>
<dbReference type="Pfam" id="PF06576">
    <property type="entry name" value="DUF1133"/>
    <property type="match status" value="1"/>
</dbReference>
<sequence length="178" mass="20477">MIYPSEVGTSNEHCHLNTLDRIWVQGKIKMWVRWSTIGGGSCGNMFNQILATQKVSKDALNKIIRELQKSGTTHEDLLKFFQEMLDGNNKSYLAFCTDEEACKIDKVVGQTLSSNLIHLLHEKYRGKGRSIRSLAEEMQTQHPELSFMTCRRRIDTWLKFADYALFQPLSDAFDKNKA</sequence>
<dbReference type="Proteomes" id="UP000790096">
    <property type="component" value="Unassembled WGS sequence"/>
</dbReference>